<dbReference type="SUPFAM" id="SSF74650">
    <property type="entry name" value="Galactose mutarotase-like"/>
    <property type="match status" value="1"/>
</dbReference>
<dbReference type="Gene3D" id="2.60.40.10">
    <property type="entry name" value="Immunoglobulins"/>
    <property type="match status" value="1"/>
</dbReference>
<proteinExistence type="inferred from homology"/>
<evidence type="ECO:0000256" key="4">
    <source>
        <dbReference type="ARBA" id="ARBA00022729"/>
    </source>
</evidence>
<protein>
    <submittedName>
        <fullName evidence="7">Glucans biosynthesis protein</fullName>
    </submittedName>
</protein>
<evidence type="ECO:0000259" key="6">
    <source>
        <dbReference type="Pfam" id="PF04349"/>
    </source>
</evidence>
<dbReference type="GO" id="GO:0030246">
    <property type="term" value="F:carbohydrate binding"/>
    <property type="evidence" value="ECO:0007669"/>
    <property type="project" value="InterPro"/>
</dbReference>
<feature type="domain" description="Glucan biosynthesis periplasmic MdoG C-terminal" evidence="6">
    <location>
        <begin position="37"/>
        <end position="512"/>
    </location>
</feature>
<dbReference type="OrthoDB" id="335750at2"/>
<dbReference type="Proteomes" id="UP000199771">
    <property type="component" value="Unassembled WGS sequence"/>
</dbReference>
<dbReference type="FunFam" id="2.70.98.10:FF:000001">
    <property type="entry name" value="Glucans biosynthesis protein G"/>
    <property type="match status" value="1"/>
</dbReference>
<comment type="pathway">
    <text evidence="2">Glycan metabolism; osmoregulated periplasmic glucan (OPG) biosynthesis.</text>
</comment>
<dbReference type="Gene3D" id="2.70.98.10">
    <property type="match status" value="1"/>
</dbReference>
<evidence type="ECO:0000256" key="1">
    <source>
        <dbReference type="ARBA" id="ARBA00004418"/>
    </source>
</evidence>
<dbReference type="GO" id="GO:0030288">
    <property type="term" value="C:outer membrane-bounded periplasmic space"/>
    <property type="evidence" value="ECO:0007669"/>
    <property type="project" value="TreeGrafter"/>
</dbReference>
<dbReference type="PANTHER" id="PTHR30504">
    <property type="entry name" value="GLUCANS BIOSYNTHESIS PROTEIN"/>
    <property type="match status" value="1"/>
</dbReference>
<dbReference type="EMBL" id="FOOC01000007">
    <property type="protein sequence ID" value="SFF53601.1"/>
    <property type="molecule type" value="Genomic_DNA"/>
</dbReference>
<evidence type="ECO:0000256" key="2">
    <source>
        <dbReference type="ARBA" id="ARBA00005001"/>
    </source>
</evidence>
<dbReference type="STRING" id="1076937.SAMN04488120_107100"/>
<dbReference type="AlphaFoldDB" id="A0A1I2JLQ8"/>
<dbReference type="InterPro" id="IPR011013">
    <property type="entry name" value="Gal_mutarotase_sf_dom"/>
</dbReference>
<dbReference type="Pfam" id="PF04349">
    <property type="entry name" value="MdoG"/>
    <property type="match status" value="1"/>
</dbReference>
<reference evidence="7 8" key="1">
    <citation type="submission" date="2016-10" db="EMBL/GenBank/DDBJ databases">
        <authorList>
            <person name="de Groot N.N."/>
        </authorList>
    </citation>
    <scope>NUCLEOTIDE SEQUENCE [LARGE SCALE GENOMIC DNA]</scope>
    <source>
        <strain evidence="7 8">DSM 23609</strain>
    </source>
</reference>
<keyword evidence="8" id="KW-1185">Reference proteome</keyword>
<dbReference type="SUPFAM" id="SSF81296">
    <property type="entry name" value="E set domains"/>
    <property type="match status" value="1"/>
</dbReference>
<dbReference type="InterPro" id="IPR014438">
    <property type="entry name" value="Glucan_biosyn_MdoG/MdoD"/>
</dbReference>
<dbReference type="GO" id="GO:0051274">
    <property type="term" value="P:beta-glucan biosynthetic process"/>
    <property type="evidence" value="ECO:0007669"/>
    <property type="project" value="TreeGrafter"/>
</dbReference>
<gene>
    <name evidence="7" type="ORF">SAMN04488120_107100</name>
</gene>
<evidence type="ECO:0000256" key="3">
    <source>
        <dbReference type="ARBA" id="ARBA00009284"/>
    </source>
</evidence>
<dbReference type="PANTHER" id="PTHR30504:SF3">
    <property type="entry name" value="GLUCANS BIOSYNTHESIS PROTEIN D"/>
    <property type="match status" value="1"/>
</dbReference>
<evidence type="ECO:0000313" key="8">
    <source>
        <dbReference type="Proteomes" id="UP000199771"/>
    </source>
</evidence>
<comment type="similarity">
    <text evidence="3">Belongs to the OpgD/OpgG family.</text>
</comment>
<evidence type="ECO:0000313" key="7">
    <source>
        <dbReference type="EMBL" id="SFF53601.1"/>
    </source>
</evidence>
<comment type="subcellular location">
    <subcellularLocation>
        <location evidence="1">Periplasm</location>
    </subcellularLocation>
</comment>
<sequence length="523" mass="59440">MNRRELLRAAAALSVYGLPTAAFLRLDDAAAASSGSFDYAALKGRARALAAQAYVEPRNELPESLDKISWDDYQKLSFIREKGLWYGENLPFRIEMFHPGLFFKHPVQIYEIADDQVRHIDYDPRQFQTRGLKLGRLPKDLGYAGFRIHHASDWTRDIAAFLGASYFRAVGASRQYGLSARGLAIDTGLPRPEEFPRFSVFWIERPRPDATELVVYALLDSPSITGAYRFGIRPGETLVMDVDAALYPRKPIERLGIAPLTSMYQTGENDRRYAYDFRPEIHDSDGLALWTGAGEWIWRPLVNPRDVRVNSFFDDNPRGFGLLQRDRNFDHYQDDGVWYDRRPSLWVEPRHGWGKGAVQLVEIPTVDETFDNIVAFWNPEHKTQPGEELLFAYRLHWGAQPPVHPPLATVRATGTGLGGVVGRKRTYFSWRFAVDFAGGMLDLYGPDARIEAVVSASRGRIELVSARPLTPIGGWRALFDIVPPDTSTEPIDLRLYLRSGAHALSETWIYQWQPPPQAERVIY</sequence>
<name>A0A1I2JLQ8_9GAMM</name>
<dbReference type="InterPro" id="IPR014756">
    <property type="entry name" value="Ig_E-set"/>
</dbReference>
<dbReference type="InterPro" id="IPR013783">
    <property type="entry name" value="Ig-like_fold"/>
</dbReference>
<evidence type="ECO:0000256" key="5">
    <source>
        <dbReference type="ARBA" id="ARBA00022764"/>
    </source>
</evidence>
<dbReference type="RefSeq" id="WP_091533883.1">
    <property type="nucleotide sequence ID" value="NZ_FOOC01000007.1"/>
</dbReference>
<dbReference type="UniPathway" id="UPA00637"/>
<organism evidence="7 8">
    <name type="scientific">Fontimonas thermophila</name>
    <dbReference type="NCBI Taxonomy" id="1076937"/>
    <lineage>
        <taxon>Bacteria</taxon>
        <taxon>Pseudomonadati</taxon>
        <taxon>Pseudomonadota</taxon>
        <taxon>Gammaproteobacteria</taxon>
        <taxon>Nevskiales</taxon>
        <taxon>Nevskiaceae</taxon>
        <taxon>Fontimonas</taxon>
    </lineage>
</organism>
<keyword evidence="5" id="KW-0574">Periplasm</keyword>
<dbReference type="InterPro" id="IPR007444">
    <property type="entry name" value="Glucan_biosyn_MdoG_C"/>
</dbReference>
<accession>A0A1I2JLQ8</accession>
<dbReference type="GO" id="GO:0003824">
    <property type="term" value="F:catalytic activity"/>
    <property type="evidence" value="ECO:0007669"/>
    <property type="project" value="InterPro"/>
</dbReference>
<keyword evidence="4" id="KW-0732">Signal</keyword>
<dbReference type="PIRSF" id="PIRSF006281">
    <property type="entry name" value="MdoG"/>
    <property type="match status" value="1"/>
</dbReference>
<dbReference type="InterPro" id="IPR014718">
    <property type="entry name" value="GH-type_carb-bd"/>
</dbReference>